<name>A0AAW1JDG7_POPJA</name>
<comment type="caution">
    <text evidence="1">The sequence shown here is derived from an EMBL/GenBank/DDBJ whole genome shotgun (WGS) entry which is preliminary data.</text>
</comment>
<accession>A0AAW1JDG7</accession>
<dbReference type="Proteomes" id="UP001458880">
    <property type="component" value="Unassembled WGS sequence"/>
</dbReference>
<dbReference type="AlphaFoldDB" id="A0AAW1JDG7"/>
<proteinExistence type="predicted"/>
<gene>
    <name evidence="1" type="ORF">QE152_g30850</name>
</gene>
<evidence type="ECO:0000313" key="1">
    <source>
        <dbReference type="EMBL" id="KAK9701030.1"/>
    </source>
</evidence>
<sequence>MQWTKRWLLRKSGRGTLALLNNELKQEDPNAYRNFIRVSDVQFNVLLNIIKGDIEKQNTFMRESISARHRLDVTLRFLATGETYRSLMYSTRIHETTISKIIPETCSAIYKRLKGEYLKTPTTCETCEQDIKNCTAALPQIVRQATQIYIGETCEQDIKNCTAALPQIVRQAGNNYKTSARIVREEYKNYFNSERGAVPWQDNAVQRGNW</sequence>
<protein>
    <submittedName>
        <fullName evidence="1">Uncharacterized protein</fullName>
    </submittedName>
</protein>
<reference evidence="1 2" key="1">
    <citation type="journal article" date="2024" name="BMC Genomics">
        <title>De novo assembly and annotation of Popillia japonica's genome with initial clues to its potential as an invasive pest.</title>
        <authorList>
            <person name="Cucini C."/>
            <person name="Boschi S."/>
            <person name="Funari R."/>
            <person name="Cardaioli E."/>
            <person name="Iannotti N."/>
            <person name="Marturano G."/>
            <person name="Paoli F."/>
            <person name="Bruttini M."/>
            <person name="Carapelli A."/>
            <person name="Frati F."/>
            <person name="Nardi F."/>
        </authorList>
    </citation>
    <scope>NUCLEOTIDE SEQUENCE [LARGE SCALE GENOMIC DNA]</scope>
    <source>
        <strain evidence="1">DMR45628</strain>
    </source>
</reference>
<organism evidence="1 2">
    <name type="scientific">Popillia japonica</name>
    <name type="common">Japanese beetle</name>
    <dbReference type="NCBI Taxonomy" id="7064"/>
    <lineage>
        <taxon>Eukaryota</taxon>
        <taxon>Metazoa</taxon>
        <taxon>Ecdysozoa</taxon>
        <taxon>Arthropoda</taxon>
        <taxon>Hexapoda</taxon>
        <taxon>Insecta</taxon>
        <taxon>Pterygota</taxon>
        <taxon>Neoptera</taxon>
        <taxon>Endopterygota</taxon>
        <taxon>Coleoptera</taxon>
        <taxon>Polyphaga</taxon>
        <taxon>Scarabaeiformia</taxon>
        <taxon>Scarabaeidae</taxon>
        <taxon>Rutelinae</taxon>
        <taxon>Popillia</taxon>
    </lineage>
</organism>
<evidence type="ECO:0000313" key="2">
    <source>
        <dbReference type="Proteomes" id="UP001458880"/>
    </source>
</evidence>
<keyword evidence="2" id="KW-1185">Reference proteome</keyword>
<dbReference type="EMBL" id="JASPKY010000424">
    <property type="protein sequence ID" value="KAK9701030.1"/>
    <property type="molecule type" value="Genomic_DNA"/>
</dbReference>